<dbReference type="GO" id="GO:0022857">
    <property type="term" value="F:transmembrane transporter activity"/>
    <property type="evidence" value="ECO:0007669"/>
    <property type="project" value="InterPro"/>
</dbReference>
<keyword evidence="8" id="KW-1185">Reference proteome</keyword>
<dbReference type="Gene3D" id="1.20.1720.10">
    <property type="entry name" value="Multidrug resistance protein D"/>
    <property type="match status" value="1"/>
</dbReference>
<feature type="transmembrane region" description="Helical" evidence="5">
    <location>
        <begin position="135"/>
        <end position="160"/>
    </location>
</feature>
<evidence type="ECO:0000259" key="6">
    <source>
        <dbReference type="PROSITE" id="PS50850"/>
    </source>
</evidence>
<evidence type="ECO:0000256" key="3">
    <source>
        <dbReference type="ARBA" id="ARBA00022989"/>
    </source>
</evidence>
<dbReference type="InterPro" id="IPR011701">
    <property type="entry name" value="MFS"/>
</dbReference>
<dbReference type="PANTHER" id="PTHR23501">
    <property type="entry name" value="MAJOR FACILITATOR SUPERFAMILY"/>
    <property type="match status" value="1"/>
</dbReference>
<feature type="transmembrane region" description="Helical" evidence="5">
    <location>
        <begin position="110"/>
        <end position="129"/>
    </location>
</feature>
<evidence type="ECO:0000313" key="8">
    <source>
        <dbReference type="Proteomes" id="UP000253664"/>
    </source>
</evidence>
<evidence type="ECO:0000256" key="4">
    <source>
        <dbReference type="ARBA" id="ARBA00023136"/>
    </source>
</evidence>
<dbReference type="PANTHER" id="PTHR23501:SF43">
    <property type="entry name" value="MULTIDRUG TRANSPORTER, PUTATIVE (AFU_ORTHOLOGUE AFUA_6G03040)-RELATED"/>
    <property type="match status" value="1"/>
</dbReference>
<feature type="transmembrane region" description="Helical" evidence="5">
    <location>
        <begin position="286"/>
        <end position="305"/>
    </location>
</feature>
<dbReference type="PROSITE" id="PS50850">
    <property type="entry name" value="MFS"/>
    <property type="match status" value="1"/>
</dbReference>
<proteinExistence type="predicted"/>
<name>A0A367L7F0_9HYPO</name>
<dbReference type="AlphaFoldDB" id="A0A367L7F0"/>
<dbReference type="InterPro" id="IPR036259">
    <property type="entry name" value="MFS_trans_sf"/>
</dbReference>
<accession>A0A367L7F0</accession>
<feature type="transmembrane region" description="Helical" evidence="5">
    <location>
        <begin position="172"/>
        <end position="193"/>
    </location>
</feature>
<dbReference type="GO" id="GO:0005886">
    <property type="term" value="C:plasma membrane"/>
    <property type="evidence" value="ECO:0007669"/>
    <property type="project" value="TreeGrafter"/>
</dbReference>
<feature type="transmembrane region" description="Helical" evidence="5">
    <location>
        <begin position="76"/>
        <end position="98"/>
    </location>
</feature>
<sequence>MTSPHDALELEKYTHTDPPLIERRESSGDADKAIVYVHGLRFWLLAITISVMLFLASLDTTITTTSLVAITHDLGGFQTASWILSAYQLGWVAVIVICAKLSDIFGRKPVFIASIAIFAIFSAGCAAAQTMAQLIVLRAFQGVGGGGCLALTTIIITEAVPPEKLGAFASKINVALIMSLVLGPVLGGAISSGTTWRWIFIINSPTDRAMPSSIPMSIIAGVLAQVGIPSGFPHHGQSTSSKSLGSSKVKKLARLDLLGFVLLILAALSFTSGFQEADSRFAWNSVYVITLLVVSLALWVVLLIWERHLTLYSRAREPVMPWRFFNDRVRAGVMLVFVLVGVPIVVTNFQLPQRFQLVNGLSSIDASVRILPFGVAFCVGSLASSRLTSSLRVPSIYHVLAGSALQVVGFALLGVLRASPDIQPAVYGYQVLCGIGVGLNYMALYLLIPFTADRRDKAIGMGLAGQFRTMGSAFGLAIVTSVFNGYTGHRLASLGLSPDVTSIEGVGSQRLAAISPEVLADVRTILSEAYNRQMFVLCAFAAAQIPAVLLIWKREQMVAV</sequence>
<evidence type="ECO:0000256" key="1">
    <source>
        <dbReference type="ARBA" id="ARBA00004141"/>
    </source>
</evidence>
<evidence type="ECO:0000256" key="2">
    <source>
        <dbReference type="ARBA" id="ARBA00022692"/>
    </source>
</evidence>
<dbReference type="Proteomes" id="UP000253664">
    <property type="component" value="Unassembled WGS sequence"/>
</dbReference>
<dbReference type="InterPro" id="IPR020846">
    <property type="entry name" value="MFS_dom"/>
</dbReference>
<gene>
    <name evidence="7" type="ORF">L249_8594</name>
</gene>
<feature type="transmembrane region" description="Helical" evidence="5">
    <location>
        <begin position="253"/>
        <end position="274"/>
    </location>
</feature>
<dbReference type="EMBL" id="LKCN02000013">
    <property type="protein sequence ID" value="RCI10162.1"/>
    <property type="molecule type" value="Genomic_DNA"/>
</dbReference>
<comment type="subcellular location">
    <subcellularLocation>
        <location evidence="1">Membrane</location>
        <topology evidence="1">Multi-pass membrane protein</topology>
    </subcellularLocation>
</comment>
<keyword evidence="3 5" id="KW-1133">Transmembrane helix</keyword>
<feature type="transmembrane region" description="Helical" evidence="5">
    <location>
        <begin position="329"/>
        <end position="346"/>
    </location>
</feature>
<evidence type="ECO:0000313" key="7">
    <source>
        <dbReference type="EMBL" id="RCI10162.1"/>
    </source>
</evidence>
<evidence type="ECO:0000256" key="5">
    <source>
        <dbReference type="SAM" id="Phobius"/>
    </source>
</evidence>
<reference evidence="7 8" key="1">
    <citation type="journal article" date="2015" name="BMC Genomics">
        <title>Insights from the genome of Ophiocordyceps polyrhachis-furcata to pathogenicity and host specificity in insect fungi.</title>
        <authorList>
            <person name="Wichadakul D."/>
            <person name="Kobmoo N."/>
            <person name="Ingsriswang S."/>
            <person name="Tangphatsornruang S."/>
            <person name="Chantasingh D."/>
            <person name="Luangsa-ard J.J."/>
            <person name="Eurwilaichitr L."/>
        </authorList>
    </citation>
    <scope>NUCLEOTIDE SEQUENCE [LARGE SCALE GENOMIC DNA]</scope>
    <source>
        <strain evidence="7 8">BCC 54312</strain>
    </source>
</reference>
<dbReference type="OrthoDB" id="4919761at2759"/>
<dbReference type="SUPFAM" id="SSF103473">
    <property type="entry name" value="MFS general substrate transporter"/>
    <property type="match status" value="2"/>
</dbReference>
<comment type="caution">
    <text evidence="7">The sequence shown here is derived from an EMBL/GenBank/DDBJ whole genome shotgun (WGS) entry which is preliminary data.</text>
</comment>
<keyword evidence="2 5" id="KW-0812">Transmembrane</keyword>
<feature type="transmembrane region" description="Helical" evidence="5">
    <location>
        <begin position="33"/>
        <end position="56"/>
    </location>
</feature>
<dbReference type="Pfam" id="PF07690">
    <property type="entry name" value="MFS_1"/>
    <property type="match status" value="2"/>
</dbReference>
<feature type="transmembrane region" description="Helical" evidence="5">
    <location>
        <begin position="534"/>
        <end position="552"/>
    </location>
</feature>
<feature type="transmembrane region" description="Helical" evidence="5">
    <location>
        <begin position="366"/>
        <end position="384"/>
    </location>
</feature>
<keyword evidence="4 5" id="KW-0472">Membrane</keyword>
<feature type="transmembrane region" description="Helical" evidence="5">
    <location>
        <begin position="427"/>
        <end position="448"/>
    </location>
</feature>
<feature type="transmembrane region" description="Helical" evidence="5">
    <location>
        <begin position="396"/>
        <end position="415"/>
    </location>
</feature>
<feature type="transmembrane region" description="Helical" evidence="5">
    <location>
        <begin position="469"/>
        <end position="487"/>
    </location>
</feature>
<dbReference type="Gene3D" id="1.20.1250.20">
    <property type="entry name" value="MFS general substrate transporter like domains"/>
    <property type="match status" value="1"/>
</dbReference>
<organism evidence="7 8">
    <name type="scientific">Ophiocordyceps polyrhachis-furcata BCC 54312</name>
    <dbReference type="NCBI Taxonomy" id="1330021"/>
    <lineage>
        <taxon>Eukaryota</taxon>
        <taxon>Fungi</taxon>
        <taxon>Dikarya</taxon>
        <taxon>Ascomycota</taxon>
        <taxon>Pezizomycotina</taxon>
        <taxon>Sordariomycetes</taxon>
        <taxon>Hypocreomycetidae</taxon>
        <taxon>Hypocreales</taxon>
        <taxon>Ophiocordycipitaceae</taxon>
        <taxon>Ophiocordyceps</taxon>
    </lineage>
</organism>
<feature type="domain" description="Major facilitator superfamily (MFS) profile" evidence="6">
    <location>
        <begin position="45"/>
        <end position="556"/>
    </location>
</feature>
<protein>
    <recommendedName>
        <fullName evidence="6">Major facilitator superfamily (MFS) profile domain-containing protein</fullName>
    </recommendedName>
</protein>